<proteinExistence type="predicted"/>
<evidence type="ECO:0000313" key="2">
    <source>
        <dbReference type="EMBL" id="RDB20418.1"/>
    </source>
</evidence>
<feature type="compositionally biased region" description="Polar residues" evidence="1">
    <location>
        <begin position="27"/>
        <end position="38"/>
    </location>
</feature>
<dbReference type="InParanoid" id="A0A369JET9"/>
<organism evidence="2 3">
    <name type="scientific">Hypsizygus marmoreus</name>
    <name type="common">White beech mushroom</name>
    <name type="synonym">Agaricus marmoreus</name>
    <dbReference type="NCBI Taxonomy" id="39966"/>
    <lineage>
        <taxon>Eukaryota</taxon>
        <taxon>Fungi</taxon>
        <taxon>Dikarya</taxon>
        <taxon>Basidiomycota</taxon>
        <taxon>Agaricomycotina</taxon>
        <taxon>Agaricomycetes</taxon>
        <taxon>Agaricomycetidae</taxon>
        <taxon>Agaricales</taxon>
        <taxon>Tricholomatineae</taxon>
        <taxon>Lyophyllaceae</taxon>
        <taxon>Hypsizygus</taxon>
    </lineage>
</organism>
<protein>
    <submittedName>
        <fullName evidence="2">Uncharacterized protein</fullName>
    </submittedName>
</protein>
<evidence type="ECO:0000313" key="3">
    <source>
        <dbReference type="Proteomes" id="UP000076154"/>
    </source>
</evidence>
<keyword evidence="3" id="KW-1185">Reference proteome</keyword>
<dbReference type="OrthoDB" id="2880777at2759"/>
<feature type="region of interest" description="Disordered" evidence="1">
    <location>
        <begin position="144"/>
        <end position="183"/>
    </location>
</feature>
<comment type="caution">
    <text evidence="2">The sequence shown here is derived from an EMBL/GenBank/DDBJ whole genome shotgun (WGS) entry which is preliminary data.</text>
</comment>
<reference evidence="2" key="1">
    <citation type="submission" date="2018-04" db="EMBL/GenBank/DDBJ databases">
        <title>Whole genome sequencing of Hypsizygus marmoreus.</title>
        <authorList>
            <person name="Choi I.-G."/>
            <person name="Min B."/>
            <person name="Kim J.-G."/>
            <person name="Kim S."/>
            <person name="Oh Y.-L."/>
            <person name="Kong W.-S."/>
            <person name="Park H."/>
            <person name="Jeong J."/>
            <person name="Song E.-S."/>
        </authorList>
    </citation>
    <scope>NUCLEOTIDE SEQUENCE [LARGE SCALE GENOMIC DNA]</scope>
    <source>
        <strain evidence="2">51987-8</strain>
    </source>
</reference>
<evidence type="ECO:0000256" key="1">
    <source>
        <dbReference type="SAM" id="MobiDB-lite"/>
    </source>
</evidence>
<feature type="compositionally biased region" description="Polar residues" evidence="1">
    <location>
        <begin position="63"/>
        <end position="72"/>
    </location>
</feature>
<feature type="region of interest" description="Disordered" evidence="1">
    <location>
        <begin position="1"/>
        <end position="89"/>
    </location>
</feature>
<gene>
    <name evidence="2" type="ORF">Hypma_012536</name>
</gene>
<feature type="compositionally biased region" description="Basic and acidic residues" evidence="1">
    <location>
        <begin position="39"/>
        <end position="48"/>
    </location>
</feature>
<dbReference type="EMBL" id="LUEZ02000068">
    <property type="protein sequence ID" value="RDB20418.1"/>
    <property type="molecule type" value="Genomic_DNA"/>
</dbReference>
<accession>A0A369JET9</accession>
<dbReference type="Proteomes" id="UP000076154">
    <property type="component" value="Unassembled WGS sequence"/>
</dbReference>
<feature type="region of interest" description="Disordered" evidence="1">
    <location>
        <begin position="253"/>
        <end position="284"/>
    </location>
</feature>
<name>A0A369JET9_HYPMA</name>
<feature type="compositionally biased region" description="Pro residues" evidence="1">
    <location>
        <begin position="269"/>
        <end position="278"/>
    </location>
</feature>
<feature type="compositionally biased region" description="Basic and acidic residues" evidence="1">
    <location>
        <begin position="151"/>
        <end position="166"/>
    </location>
</feature>
<sequence>MPQAGSYGTRAMSDFRSGEAGEKLTVPKTTHPSAGSNREITRPMDETRGGNNDMAISRMATDLPSTSSAPQETQRDRPTRPNARNRKHIMDVDERRRILEDDPWTENVRPTWVACRGCEDDVALDSRREYYSFGWYKHKGGCDDIPEDDKWDVPEHLRKPKREGPARKKRKKTRKREASTAMVEEEVATNFASSSVSGDGAGSQEEVLQVEAVNNYRHLVTPRLVCPGTRPAEGYVAYTGERRSPIDYSALEYSDSYTSEDEEDFPFKPDSPPSPGPAGRPVYRYSTRHELLSGFGLTDKAKRK</sequence>
<dbReference type="AlphaFoldDB" id="A0A369JET9"/>